<feature type="domain" description="4'-phosphopantetheinyl transferase N-terminal" evidence="4">
    <location>
        <begin position="25"/>
        <end position="108"/>
    </location>
</feature>
<accession>A0A9X1ZJE0</accession>
<feature type="domain" description="4'-phosphopantetheinyl transferase" evidence="3">
    <location>
        <begin position="125"/>
        <end position="204"/>
    </location>
</feature>
<dbReference type="Pfam" id="PF01648">
    <property type="entry name" value="ACPS"/>
    <property type="match status" value="1"/>
</dbReference>
<dbReference type="GO" id="GO:0000287">
    <property type="term" value="F:magnesium ion binding"/>
    <property type="evidence" value="ECO:0007669"/>
    <property type="project" value="InterPro"/>
</dbReference>
<keyword evidence="2 5" id="KW-0808">Transferase</keyword>
<reference evidence="5" key="1">
    <citation type="submission" date="2022-01" db="EMBL/GenBank/DDBJ databases">
        <title>Whole genome-based taxonomy of the Shewanellaceae.</title>
        <authorList>
            <person name="Martin-Rodriguez A.J."/>
        </authorList>
    </citation>
    <scope>NUCLEOTIDE SEQUENCE</scope>
    <source>
        <strain evidence="5">DSM 16422</strain>
    </source>
</reference>
<dbReference type="RefSeq" id="WP_248996067.1">
    <property type="nucleotide sequence ID" value="NZ_JAKIKP010000008.1"/>
</dbReference>
<evidence type="ECO:0000256" key="2">
    <source>
        <dbReference type="ARBA" id="ARBA00022679"/>
    </source>
</evidence>
<evidence type="ECO:0000256" key="1">
    <source>
        <dbReference type="ARBA" id="ARBA00010990"/>
    </source>
</evidence>
<gene>
    <name evidence="5" type="ORF">L2672_11875</name>
</gene>
<evidence type="ECO:0000313" key="6">
    <source>
        <dbReference type="Proteomes" id="UP001139333"/>
    </source>
</evidence>
<dbReference type="PANTHER" id="PTHR12215:SF10">
    <property type="entry name" value="L-AMINOADIPATE-SEMIALDEHYDE DEHYDROGENASE-PHOSPHOPANTETHEINYL TRANSFERASE"/>
    <property type="match status" value="1"/>
</dbReference>
<comment type="similarity">
    <text evidence="1">Belongs to the P-Pant transferase superfamily. Gsp/Sfp/HetI/AcpT family.</text>
</comment>
<dbReference type="PANTHER" id="PTHR12215">
    <property type="entry name" value="PHOSPHOPANTETHEINE TRANSFERASE"/>
    <property type="match status" value="1"/>
</dbReference>
<dbReference type="InterPro" id="IPR055066">
    <property type="entry name" value="AASDHPPT_N"/>
</dbReference>
<dbReference type="GO" id="GO:0019878">
    <property type="term" value="P:lysine biosynthetic process via aminoadipic acid"/>
    <property type="evidence" value="ECO:0007669"/>
    <property type="project" value="TreeGrafter"/>
</dbReference>
<name>A0A9X1ZJE0_9GAMM</name>
<evidence type="ECO:0000259" key="3">
    <source>
        <dbReference type="Pfam" id="PF01648"/>
    </source>
</evidence>
<comment type="caution">
    <text evidence="5">The sequence shown here is derived from an EMBL/GenBank/DDBJ whole genome shotgun (WGS) entry which is preliminary data.</text>
</comment>
<sequence>MKITASIYFIPFKANFTAQDFDAGLALGWLNEAEQLKVARYSQQNAKYNALQVRLALRALLSTHADIAPQEWQFEYGDKGKPQLSQALFEQSGLLFNLSHSGDWLSVAIVDTHLQNINNANKACLGIDIERCRRNTNIHTIMNHYFTPDEVSQLALLGEADQRQRFFDLWALKEAFIKATGKGLAQSLTSFGFSFAANKVLKVADESVLAPYVACDDYVQFHAPEALQHQPWHFLFGRLNTEYRFSLCWGLESEDSSMHSKPKQIVPDCKVATLEQLISGVL</sequence>
<dbReference type="EMBL" id="JAKIKP010000008">
    <property type="protein sequence ID" value="MCL1143394.1"/>
    <property type="molecule type" value="Genomic_DNA"/>
</dbReference>
<keyword evidence="6" id="KW-1185">Reference proteome</keyword>
<dbReference type="InterPro" id="IPR050559">
    <property type="entry name" value="P-Pant_transferase_sf"/>
</dbReference>
<dbReference type="GO" id="GO:0008897">
    <property type="term" value="F:holo-[acyl-carrier-protein] synthase activity"/>
    <property type="evidence" value="ECO:0007669"/>
    <property type="project" value="InterPro"/>
</dbReference>
<dbReference type="Pfam" id="PF22624">
    <property type="entry name" value="AASDHPPT_N"/>
    <property type="match status" value="1"/>
</dbReference>
<dbReference type="Gene3D" id="3.90.470.20">
    <property type="entry name" value="4'-phosphopantetheinyl transferase domain"/>
    <property type="match status" value="2"/>
</dbReference>
<dbReference type="AlphaFoldDB" id="A0A9X1ZJE0"/>
<evidence type="ECO:0000259" key="4">
    <source>
        <dbReference type="Pfam" id="PF22624"/>
    </source>
</evidence>
<dbReference type="InterPro" id="IPR037143">
    <property type="entry name" value="4-PPantetheinyl_Trfase_dom_sf"/>
</dbReference>
<organism evidence="5 6">
    <name type="scientific">Shewanella gaetbuli</name>
    <dbReference type="NCBI Taxonomy" id="220752"/>
    <lineage>
        <taxon>Bacteria</taxon>
        <taxon>Pseudomonadati</taxon>
        <taxon>Pseudomonadota</taxon>
        <taxon>Gammaproteobacteria</taxon>
        <taxon>Alteromonadales</taxon>
        <taxon>Shewanellaceae</taxon>
        <taxon>Shewanella</taxon>
    </lineage>
</organism>
<evidence type="ECO:0000313" key="5">
    <source>
        <dbReference type="EMBL" id="MCL1143394.1"/>
    </source>
</evidence>
<dbReference type="InterPro" id="IPR008278">
    <property type="entry name" value="4-PPantetheinyl_Trfase_dom"/>
</dbReference>
<proteinExistence type="inferred from homology"/>
<dbReference type="SUPFAM" id="SSF56214">
    <property type="entry name" value="4'-phosphopantetheinyl transferase"/>
    <property type="match status" value="2"/>
</dbReference>
<dbReference type="Proteomes" id="UP001139333">
    <property type="component" value="Unassembled WGS sequence"/>
</dbReference>
<protein>
    <submittedName>
        <fullName evidence="5">4'-phosphopantetheinyl transferase superfamily protein</fullName>
    </submittedName>
</protein>
<dbReference type="GO" id="GO:0005829">
    <property type="term" value="C:cytosol"/>
    <property type="evidence" value="ECO:0007669"/>
    <property type="project" value="TreeGrafter"/>
</dbReference>